<evidence type="ECO:0000256" key="12">
    <source>
        <dbReference type="HAMAP-Rule" id="MF_01965"/>
    </source>
</evidence>
<proteinExistence type="inferred from homology"/>
<sequence length="593" mass="63645">MPVATDVSTKTTIPVALYSSQQIYAMEQAWFGAGHDSFGLMQQAAWQMAHYIVVLYEQKMLNPHSSALTNTDNRNNCSPRVSIWVGKGNNGGDGWLIAYYLQQIGWQVQIITVGFDKQVFAIAETTQSSNKKASLSDANQALQVALSANCDCLRFEDMSAHDKENAGKPLQADVYVDALFGIGLDRVPDGIYKQAICTLNDAAQYNGALVVAVDVPSGLVAATGQVFDQVAVNADATLCLIARKFGLHTNDGMDYSGQVIDIPLIPYQMASKEFKPIAKLLTAAYPLNPRRQNSYKGSYGHVLVIGGNRVDSSQGMGGAAILSASSTMATGAGKITVACHEAFHGALLTSLPDAMTINLHDTDGVKNLIQEASVIAIGMGLGRDDKAKALFINYIQTAIENSKPIVIDADGLYHLATLQAEQYKLVTQLKAYSSEHQVCLTPHSGEAARLLNKEVNEVEEDRLAMIKRCAKIYGGDWVLKGAGSLVLEQKAEERQIYVCGVGNAGMASAGMGDVLSGVIAGLLAQKDLTEEARSLHQAVLLHGLAGDCLAGQAENLESLSHTHNCRSLLIGQRGLQAQDMPVAIRHIMHLITD</sequence>
<keyword evidence="6 12" id="KW-0521">NADP</keyword>
<dbReference type="NCBIfam" id="TIGR00197">
    <property type="entry name" value="yjeF_nterm"/>
    <property type="match status" value="1"/>
</dbReference>
<feature type="binding site" evidence="12">
    <location>
        <position position="512"/>
    </location>
    <ligand>
        <name>AMP</name>
        <dbReference type="ChEBI" id="CHEBI:456215"/>
    </ligand>
</feature>
<evidence type="ECO:0000256" key="8">
    <source>
        <dbReference type="ARBA" id="ARBA00023239"/>
    </source>
</evidence>
<comment type="catalytic activity">
    <reaction evidence="11 12">
        <text>(6S)-NADPHX + ADP = AMP + phosphate + NADPH + H(+)</text>
        <dbReference type="Rhea" id="RHEA:32235"/>
        <dbReference type="ChEBI" id="CHEBI:15378"/>
        <dbReference type="ChEBI" id="CHEBI:43474"/>
        <dbReference type="ChEBI" id="CHEBI:57783"/>
        <dbReference type="ChEBI" id="CHEBI:64076"/>
        <dbReference type="ChEBI" id="CHEBI:456215"/>
        <dbReference type="ChEBI" id="CHEBI:456216"/>
        <dbReference type="EC" id="4.2.1.136"/>
    </reaction>
</comment>
<dbReference type="PROSITE" id="PS51383">
    <property type="entry name" value="YJEF_C_3"/>
    <property type="match status" value="1"/>
</dbReference>
<dbReference type="SUPFAM" id="SSF64153">
    <property type="entry name" value="YjeF N-terminal domain-like"/>
    <property type="match status" value="1"/>
</dbReference>
<feature type="domain" description="YjeF N-terminal" evidence="14">
    <location>
        <begin position="23"/>
        <end position="272"/>
    </location>
</feature>
<feature type="binding site" evidence="12">
    <location>
        <begin position="480"/>
        <end position="484"/>
    </location>
    <ligand>
        <name>AMP</name>
        <dbReference type="ChEBI" id="CHEBI:456215"/>
    </ligand>
</feature>
<feature type="binding site" evidence="12">
    <location>
        <position position="513"/>
    </location>
    <ligand>
        <name>(6S)-NADPHX</name>
        <dbReference type="ChEBI" id="CHEBI:64076"/>
    </ligand>
</feature>
<organism evidence="15 16">
    <name type="scientific">Psychrobacter communis</name>
    <dbReference type="NCBI Taxonomy" id="2762238"/>
    <lineage>
        <taxon>Bacteria</taxon>
        <taxon>Pseudomonadati</taxon>
        <taxon>Pseudomonadota</taxon>
        <taxon>Gammaproteobacteria</taxon>
        <taxon>Moraxellales</taxon>
        <taxon>Moraxellaceae</taxon>
        <taxon>Psychrobacter</taxon>
    </lineage>
</organism>
<comment type="cofactor">
    <cofactor evidence="1">
        <name>K(+)</name>
        <dbReference type="ChEBI" id="CHEBI:29103"/>
    </cofactor>
</comment>
<gene>
    <name evidence="12" type="primary">nnrD</name>
    <name evidence="15" type="ORF">H9653_07090</name>
</gene>
<dbReference type="EC" id="4.2.1.136" evidence="12"/>
<feature type="binding site" evidence="12">
    <location>
        <position position="443"/>
    </location>
    <ligand>
        <name>(6S)-NADPHX</name>
        <dbReference type="ChEBI" id="CHEBI:64076"/>
    </ligand>
</feature>
<comment type="similarity">
    <text evidence="3">In the C-terminal section; belongs to the NnrD/CARKD family.</text>
</comment>
<dbReference type="HAMAP" id="MF_01965">
    <property type="entry name" value="NADHX_dehydratase"/>
    <property type="match status" value="1"/>
</dbReference>
<comment type="subunit">
    <text evidence="12">Homotetramer.</text>
</comment>
<dbReference type="PANTHER" id="PTHR12592">
    <property type="entry name" value="ATP-DEPENDENT (S)-NAD(P)H-HYDRATE DEHYDRATASE FAMILY MEMBER"/>
    <property type="match status" value="1"/>
</dbReference>
<evidence type="ECO:0000313" key="16">
    <source>
        <dbReference type="Proteomes" id="UP000606724"/>
    </source>
</evidence>
<keyword evidence="4 12" id="KW-0547">Nucleotide-binding</keyword>
<evidence type="ECO:0000256" key="1">
    <source>
        <dbReference type="ARBA" id="ARBA00001958"/>
    </source>
</evidence>
<comment type="similarity">
    <text evidence="2">In the N-terminal section; belongs to the NnrE/AIBP family.</text>
</comment>
<accession>A0ABR8RJ66</accession>
<evidence type="ECO:0000256" key="4">
    <source>
        <dbReference type="ARBA" id="ARBA00022741"/>
    </source>
</evidence>
<dbReference type="Pfam" id="PF03853">
    <property type="entry name" value="YjeF_N"/>
    <property type="match status" value="1"/>
</dbReference>
<evidence type="ECO:0000256" key="9">
    <source>
        <dbReference type="ARBA" id="ARBA00025153"/>
    </source>
</evidence>
<dbReference type="NCBIfam" id="TIGR00196">
    <property type="entry name" value="yjeF_cterm"/>
    <property type="match status" value="1"/>
</dbReference>
<comment type="function">
    <text evidence="12">Catalyzes the dehydration of the S-form of NAD(P)HX at the expense of ADP, which is converted to AMP. Together with NAD(P)HX epimerase, which catalyzes the epimerization of the S- and R-forms, the enzyme allows the repair of both epimers of NAD(P)HX, a damaged form of NAD(P)H that is a result of enzymatic or heat-dependent hydration.</text>
</comment>
<dbReference type="InterPro" id="IPR000631">
    <property type="entry name" value="CARKD"/>
</dbReference>
<dbReference type="Gene3D" id="3.40.1190.20">
    <property type="match status" value="1"/>
</dbReference>
<feature type="binding site" evidence="12">
    <location>
        <position position="319"/>
    </location>
    <ligand>
        <name>(6S)-NADPHX</name>
        <dbReference type="ChEBI" id="CHEBI:64076"/>
    </ligand>
</feature>
<name>A0ABR8RJ66_9GAMM</name>
<comment type="caution">
    <text evidence="15">The sequence shown here is derived from an EMBL/GenBank/DDBJ whole genome shotgun (WGS) entry which is preliminary data.</text>
</comment>
<evidence type="ECO:0000256" key="10">
    <source>
        <dbReference type="ARBA" id="ARBA00048238"/>
    </source>
</evidence>
<evidence type="ECO:0000259" key="13">
    <source>
        <dbReference type="PROSITE" id="PS51383"/>
    </source>
</evidence>
<dbReference type="PANTHER" id="PTHR12592:SF0">
    <property type="entry name" value="ATP-DEPENDENT (S)-NAD(P)H-HYDRATE DEHYDRATASE"/>
    <property type="match status" value="1"/>
</dbReference>
<evidence type="ECO:0000256" key="2">
    <source>
        <dbReference type="ARBA" id="ARBA00006001"/>
    </source>
</evidence>
<keyword evidence="16" id="KW-1185">Reference proteome</keyword>
<dbReference type="PROSITE" id="PS01050">
    <property type="entry name" value="YJEF_C_2"/>
    <property type="match status" value="1"/>
</dbReference>
<comment type="function">
    <text evidence="9">Bifunctional enzyme that catalyzes the epimerization of the S- and R-forms of NAD(P)HX and the dehydration of the S-form of NAD(P)HX at the expense of ADP, which is converted to AMP. This allows the repair of both epimers of NAD(P)HX, a damaged form of NAD(P)H that is a result of enzymatic or heat-dependent hydration.</text>
</comment>
<dbReference type="RefSeq" id="WP_191691525.1">
    <property type="nucleotide sequence ID" value="NZ_JACSQR010000016.1"/>
</dbReference>
<reference evidence="15 16" key="1">
    <citation type="submission" date="2020-08" db="EMBL/GenBank/DDBJ databases">
        <title>A Genomic Blueprint of the Chicken Gut Microbiome.</title>
        <authorList>
            <person name="Gilroy R."/>
            <person name="Ravi A."/>
            <person name="Getino M."/>
            <person name="Pursley I."/>
            <person name="Horton D.L."/>
            <person name="Alikhan N.-F."/>
            <person name="Baker D."/>
            <person name="Gharbi K."/>
            <person name="Hall N."/>
            <person name="Watson M."/>
            <person name="Adriaenssens E.M."/>
            <person name="Foster-Nyarko E."/>
            <person name="Jarju S."/>
            <person name="Secka A."/>
            <person name="Antonio M."/>
            <person name="Oren A."/>
            <person name="Chaudhuri R."/>
            <person name="La Ragione R.M."/>
            <person name="Hildebrand F."/>
            <person name="Pallen M.J."/>
        </authorList>
    </citation>
    <scope>NUCLEOTIDE SEQUENCE [LARGE SCALE GENOMIC DNA]</scope>
    <source>
        <strain evidence="15 16">Sa4CVA2</strain>
    </source>
</reference>
<comment type="cofactor">
    <cofactor evidence="12">
        <name>Mg(2+)</name>
        <dbReference type="ChEBI" id="CHEBI:18420"/>
    </cofactor>
</comment>
<protein>
    <recommendedName>
        <fullName evidence="12">ADP-dependent (S)-NAD(P)H-hydrate dehydratase</fullName>
        <ecNumber evidence="12">4.2.1.136</ecNumber>
    </recommendedName>
    <alternativeName>
        <fullName evidence="12">ADP-dependent NAD(P)HX dehydratase</fullName>
    </alternativeName>
</protein>
<dbReference type="CDD" id="cd01171">
    <property type="entry name" value="YXKO-related"/>
    <property type="match status" value="1"/>
</dbReference>
<dbReference type="EMBL" id="JACSQR010000016">
    <property type="protein sequence ID" value="MBD7947781.1"/>
    <property type="molecule type" value="Genomic_DNA"/>
</dbReference>
<dbReference type="InterPro" id="IPR029056">
    <property type="entry name" value="Ribokinase-like"/>
</dbReference>
<keyword evidence="5 12" id="KW-0067">ATP-binding</keyword>
<dbReference type="Pfam" id="PF01256">
    <property type="entry name" value="Carb_kinase"/>
    <property type="match status" value="1"/>
</dbReference>
<dbReference type="InterPro" id="IPR004443">
    <property type="entry name" value="YjeF_N_dom"/>
</dbReference>
<evidence type="ECO:0000256" key="5">
    <source>
        <dbReference type="ARBA" id="ARBA00022840"/>
    </source>
</evidence>
<evidence type="ECO:0000256" key="3">
    <source>
        <dbReference type="ARBA" id="ARBA00009524"/>
    </source>
</evidence>
<dbReference type="Proteomes" id="UP000606724">
    <property type="component" value="Unassembled WGS sequence"/>
</dbReference>
<keyword evidence="7 12" id="KW-0520">NAD</keyword>
<feature type="binding site" evidence="12">
    <location>
        <position position="380"/>
    </location>
    <ligand>
        <name>(6S)-NADPHX</name>
        <dbReference type="ChEBI" id="CHEBI:64076"/>
    </ligand>
</feature>
<evidence type="ECO:0000256" key="6">
    <source>
        <dbReference type="ARBA" id="ARBA00022857"/>
    </source>
</evidence>
<dbReference type="SUPFAM" id="SSF53613">
    <property type="entry name" value="Ribokinase-like"/>
    <property type="match status" value="1"/>
</dbReference>
<comment type="similarity">
    <text evidence="12">Belongs to the NnrD/CARKD family.</text>
</comment>
<comment type="catalytic activity">
    <reaction evidence="10 12">
        <text>(6S)-NADHX + ADP = AMP + phosphate + NADH + H(+)</text>
        <dbReference type="Rhea" id="RHEA:32223"/>
        <dbReference type="ChEBI" id="CHEBI:15378"/>
        <dbReference type="ChEBI" id="CHEBI:43474"/>
        <dbReference type="ChEBI" id="CHEBI:57945"/>
        <dbReference type="ChEBI" id="CHEBI:64074"/>
        <dbReference type="ChEBI" id="CHEBI:456215"/>
        <dbReference type="ChEBI" id="CHEBI:456216"/>
        <dbReference type="EC" id="4.2.1.136"/>
    </reaction>
</comment>
<dbReference type="Gene3D" id="3.40.50.10260">
    <property type="entry name" value="YjeF N-terminal domain"/>
    <property type="match status" value="1"/>
</dbReference>
<dbReference type="PROSITE" id="PS51385">
    <property type="entry name" value="YJEF_N"/>
    <property type="match status" value="1"/>
</dbReference>
<dbReference type="InterPro" id="IPR036652">
    <property type="entry name" value="YjeF_N_dom_sf"/>
</dbReference>
<evidence type="ECO:0000256" key="7">
    <source>
        <dbReference type="ARBA" id="ARBA00023027"/>
    </source>
</evidence>
<evidence type="ECO:0000256" key="11">
    <source>
        <dbReference type="ARBA" id="ARBA00049209"/>
    </source>
</evidence>
<dbReference type="InterPro" id="IPR017953">
    <property type="entry name" value="Carbohydrate_kinase_pred_CS"/>
</dbReference>
<evidence type="ECO:0000259" key="14">
    <source>
        <dbReference type="PROSITE" id="PS51385"/>
    </source>
</evidence>
<feature type="domain" description="YjeF C-terminal" evidence="13">
    <location>
        <begin position="279"/>
        <end position="591"/>
    </location>
</feature>
<keyword evidence="8 12" id="KW-0456">Lyase</keyword>
<evidence type="ECO:0000313" key="15">
    <source>
        <dbReference type="EMBL" id="MBD7947781.1"/>
    </source>
</evidence>